<accession>A0A1V9FU02</accession>
<evidence type="ECO:0008006" key="3">
    <source>
        <dbReference type="Google" id="ProtNLM"/>
    </source>
</evidence>
<evidence type="ECO:0000313" key="1">
    <source>
        <dbReference type="EMBL" id="OQP61835.1"/>
    </source>
</evidence>
<dbReference type="Pfam" id="PF08922">
    <property type="entry name" value="DUF1905"/>
    <property type="match status" value="1"/>
</dbReference>
<dbReference type="RefSeq" id="WP_081150285.1">
    <property type="nucleotide sequence ID" value="NZ_LVYD01000055.1"/>
</dbReference>
<dbReference type="Gene3D" id="2.40.30.100">
    <property type="entry name" value="AF2212/PG0164-like"/>
    <property type="match status" value="1"/>
</dbReference>
<dbReference type="Proteomes" id="UP000192796">
    <property type="component" value="Unassembled WGS sequence"/>
</dbReference>
<dbReference type="SUPFAM" id="SSF141694">
    <property type="entry name" value="AF2212/PG0164-like"/>
    <property type="match status" value="1"/>
</dbReference>
<proteinExistence type="predicted"/>
<dbReference type="EMBL" id="LVYD01000055">
    <property type="protein sequence ID" value="OQP61835.1"/>
    <property type="molecule type" value="Genomic_DNA"/>
</dbReference>
<organism evidence="1 2">
    <name type="scientific">Niastella vici</name>
    <dbReference type="NCBI Taxonomy" id="1703345"/>
    <lineage>
        <taxon>Bacteria</taxon>
        <taxon>Pseudomonadati</taxon>
        <taxon>Bacteroidota</taxon>
        <taxon>Chitinophagia</taxon>
        <taxon>Chitinophagales</taxon>
        <taxon>Chitinophagaceae</taxon>
        <taxon>Niastella</taxon>
    </lineage>
</organism>
<name>A0A1V9FU02_9BACT</name>
<dbReference type="OrthoDB" id="680797at2"/>
<protein>
    <recommendedName>
        <fullName evidence="3">DUF1905 domain-containing protein</fullName>
    </recommendedName>
</protein>
<dbReference type="InterPro" id="IPR015018">
    <property type="entry name" value="DUF1905"/>
</dbReference>
<dbReference type="InterPro" id="IPR037079">
    <property type="entry name" value="AF2212/PG0164-like_sf"/>
</dbReference>
<keyword evidence="2" id="KW-1185">Reference proteome</keyword>
<gene>
    <name evidence="1" type="ORF">A3860_30685</name>
</gene>
<sequence length="171" mass="18945">MVSFIATLLQFDKQGEKTGWTYIEIPADIAGKIKPGNKKSFRVKGKLDNFSIKAVSVLPMGGGNFILAVNATMRKGIGKRKGAMVKVQLQEDKAEIKLNADLLACLQEDPDAQTHFNKLPKGHQQYFSKWIESAKTEPTKTNRLTKALVALGKGWGFSEMMRAAKKDKEGF</sequence>
<evidence type="ECO:0000313" key="2">
    <source>
        <dbReference type="Proteomes" id="UP000192796"/>
    </source>
</evidence>
<dbReference type="Pfam" id="PF13376">
    <property type="entry name" value="OmdA"/>
    <property type="match status" value="1"/>
</dbReference>
<reference evidence="1 2" key="1">
    <citation type="submission" date="2016-03" db="EMBL/GenBank/DDBJ databases">
        <title>Niastella vici sp. nov., isolated from farmland soil.</title>
        <authorList>
            <person name="Chen L."/>
            <person name="Wang D."/>
            <person name="Yang S."/>
            <person name="Wang G."/>
        </authorList>
    </citation>
    <scope>NUCLEOTIDE SEQUENCE [LARGE SCALE GENOMIC DNA]</scope>
    <source>
        <strain evidence="1 2">DJ57</strain>
    </source>
</reference>
<dbReference type="STRING" id="1703345.A3860_30685"/>
<comment type="caution">
    <text evidence="1">The sequence shown here is derived from an EMBL/GenBank/DDBJ whole genome shotgun (WGS) entry which is preliminary data.</text>
</comment>
<dbReference type="AlphaFoldDB" id="A0A1V9FU02"/>